<dbReference type="InterPro" id="IPR011991">
    <property type="entry name" value="ArsR-like_HTH"/>
</dbReference>
<keyword evidence="2" id="KW-0238">DNA-binding</keyword>
<dbReference type="AlphaFoldDB" id="A0A8J6NC70"/>
<evidence type="ECO:0000256" key="3">
    <source>
        <dbReference type="ARBA" id="ARBA00023163"/>
    </source>
</evidence>
<dbReference type="NCBIfam" id="NF045707">
    <property type="entry name" value="Dbac_1936_reg"/>
    <property type="match status" value="1"/>
</dbReference>
<dbReference type="Proteomes" id="UP000614424">
    <property type="component" value="Unassembled WGS sequence"/>
</dbReference>
<proteinExistence type="predicted"/>
<dbReference type="Gene3D" id="1.10.10.10">
    <property type="entry name" value="Winged helix-like DNA-binding domain superfamily/Winged helix DNA-binding domain"/>
    <property type="match status" value="1"/>
</dbReference>
<dbReference type="SUPFAM" id="SSF46785">
    <property type="entry name" value="Winged helix' DNA-binding domain"/>
    <property type="match status" value="1"/>
</dbReference>
<dbReference type="PANTHER" id="PTHR33154">
    <property type="entry name" value="TRANSCRIPTIONAL REGULATOR, ARSR FAMILY"/>
    <property type="match status" value="1"/>
</dbReference>
<accession>A0A8J6NC70</accession>
<keyword evidence="1" id="KW-0805">Transcription regulation</keyword>
<dbReference type="InterPro" id="IPR036388">
    <property type="entry name" value="WH-like_DNA-bd_sf"/>
</dbReference>
<sequence>MNKKINEINPQTLAFLAKCLADENRLRILFCVSKEKKSVSTIVEELQLSQPLISHHLKELKRSLLVNVERCGPFVYYELSDDRILSILEKLSELGDDLLKARISF</sequence>
<protein>
    <submittedName>
        <fullName evidence="5">Winged helix-turn-helix transcriptional regulator</fullName>
    </submittedName>
</protein>
<evidence type="ECO:0000256" key="2">
    <source>
        <dbReference type="ARBA" id="ARBA00023125"/>
    </source>
</evidence>
<name>A0A8J6NC70_9BACT</name>
<dbReference type="InterPro" id="IPR051081">
    <property type="entry name" value="HTH_MetalResp_TranReg"/>
</dbReference>
<dbReference type="PANTHER" id="PTHR33154:SF33">
    <property type="entry name" value="TRANSCRIPTIONAL REPRESSOR SDPR"/>
    <property type="match status" value="1"/>
</dbReference>
<dbReference type="CDD" id="cd00090">
    <property type="entry name" value="HTH_ARSR"/>
    <property type="match status" value="1"/>
</dbReference>
<dbReference type="GO" id="GO:0003700">
    <property type="term" value="F:DNA-binding transcription factor activity"/>
    <property type="evidence" value="ECO:0007669"/>
    <property type="project" value="InterPro"/>
</dbReference>
<evidence type="ECO:0000313" key="5">
    <source>
        <dbReference type="EMBL" id="MBC8317099.1"/>
    </source>
</evidence>
<dbReference type="SMART" id="SM00418">
    <property type="entry name" value="HTH_ARSR"/>
    <property type="match status" value="1"/>
</dbReference>
<dbReference type="Pfam" id="PF01022">
    <property type="entry name" value="HTH_5"/>
    <property type="match status" value="1"/>
</dbReference>
<dbReference type="GO" id="GO:0003677">
    <property type="term" value="F:DNA binding"/>
    <property type="evidence" value="ECO:0007669"/>
    <property type="project" value="UniProtKB-KW"/>
</dbReference>
<dbReference type="PROSITE" id="PS50987">
    <property type="entry name" value="HTH_ARSR_2"/>
    <property type="match status" value="1"/>
</dbReference>
<evidence type="ECO:0000256" key="1">
    <source>
        <dbReference type="ARBA" id="ARBA00023015"/>
    </source>
</evidence>
<dbReference type="EMBL" id="JACNJZ010000070">
    <property type="protein sequence ID" value="MBC8317099.1"/>
    <property type="molecule type" value="Genomic_DNA"/>
</dbReference>
<feature type="domain" description="HTH arsR-type" evidence="4">
    <location>
        <begin position="5"/>
        <end position="99"/>
    </location>
</feature>
<evidence type="ECO:0000313" key="6">
    <source>
        <dbReference type="Proteomes" id="UP000614424"/>
    </source>
</evidence>
<dbReference type="InterPro" id="IPR001845">
    <property type="entry name" value="HTH_ArsR_DNA-bd_dom"/>
</dbReference>
<dbReference type="InterPro" id="IPR036390">
    <property type="entry name" value="WH_DNA-bd_sf"/>
</dbReference>
<dbReference type="NCBIfam" id="NF033788">
    <property type="entry name" value="HTH_metalloreg"/>
    <property type="match status" value="1"/>
</dbReference>
<evidence type="ECO:0000259" key="4">
    <source>
        <dbReference type="PROSITE" id="PS50987"/>
    </source>
</evidence>
<organism evidence="5 6">
    <name type="scientific">Candidatus Desulfobia pelagia</name>
    <dbReference type="NCBI Taxonomy" id="2841692"/>
    <lineage>
        <taxon>Bacteria</taxon>
        <taxon>Pseudomonadati</taxon>
        <taxon>Thermodesulfobacteriota</taxon>
        <taxon>Desulfobulbia</taxon>
        <taxon>Desulfobulbales</taxon>
        <taxon>Desulfobulbaceae</taxon>
        <taxon>Candidatus Desulfobia</taxon>
    </lineage>
</organism>
<keyword evidence="3" id="KW-0804">Transcription</keyword>
<comment type="caution">
    <text evidence="5">The sequence shown here is derived from an EMBL/GenBank/DDBJ whole genome shotgun (WGS) entry which is preliminary data.</text>
</comment>
<reference evidence="5 6" key="1">
    <citation type="submission" date="2020-08" db="EMBL/GenBank/DDBJ databases">
        <title>Bridging the membrane lipid divide: bacteria of the FCB group superphylum have the potential to synthesize archaeal ether lipids.</title>
        <authorList>
            <person name="Villanueva L."/>
            <person name="Von Meijenfeldt F.A.B."/>
            <person name="Westbye A.B."/>
            <person name="Yadav S."/>
            <person name="Hopmans E.C."/>
            <person name="Dutilh B.E."/>
            <person name="Sinninghe Damste J.S."/>
        </authorList>
    </citation>
    <scope>NUCLEOTIDE SEQUENCE [LARGE SCALE GENOMIC DNA]</scope>
    <source>
        <strain evidence="5">NIOZ-UU47</strain>
    </source>
</reference>
<dbReference type="PRINTS" id="PR00778">
    <property type="entry name" value="HTHARSR"/>
</dbReference>
<gene>
    <name evidence="5" type="ORF">H8E41_04280</name>
</gene>